<dbReference type="InterPro" id="IPR040976">
    <property type="entry name" value="Pkinase_fungal"/>
</dbReference>
<dbReference type="PANTHER" id="PTHR38248:SF2">
    <property type="entry name" value="FUNK1 11"/>
    <property type="match status" value="1"/>
</dbReference>
<feature type="region of interest" description="Disordered" evidence="1">
    <location>
        <begin position="300"/>
        <end position="324"/>
    </location>
</feature>
<feature type="compositionally biased region" description="Polar residues" evidence="1">
    <location>
        <begin position="26"/>
        <end position="37"/>
    </location>
</feature>
<dbReference type="OrthoDB" id="5569250at2759"/>
<gene>
    <name evidence="3" type="ORF">AAE3_LOCUS6758</name>
</gene>
<dbReference type="SUPFAM" id="SSF56112">
    <property type="entry name" value="Protein kinase-like (PK-like)"/>
    <property type="match status" value="1"/>
</dbReference>
<protein>
    <recommendedName>
        <fullName evidence="2">Fungal-type protein kinase domain-containing protein</fullName>
    </recommendedName>
</protein>
<comment type="caution">
    <text evidence="3">The sequence shown here is derived from an EMBL/GenBank/DDBJ whole genome shotgun (WGS) entry which is preliminary data.</text>
</comment>
<feature type="domain" description="Fungal-type protein kinase" evidence="2">
    <location>
        <begin position="347"/>
        <end position="749"/>
    </location>
</feature>
<feature type="compositionally biased region" description="Polar residues" evidence="1">
    <location>
        <begin position="1"/>
        <end position="17"/>
    </location>
</feature>
<reference evidence="3 4" key="1">
    <citation type="submission" date="2020-01" db="EMBL/GenBank/DDBJ databases">
        <authorList>
            <person name="Gupta K D."/>
        </authorList>
    </citation>
    <scope>NUCLEOTIDE SEQUENCE [LARGE SCALE GENOMIC DNA]</scope>
</reference>
<dbReference type="AlphaFoldDB" id="A0A8S0VW09"/>
<accession>A0A8S0VW09</accession>
<evidence type="ECO:0000313" key="3">
    <source>
        <dbReference type="EMBL" id="CAA7264594.1"/>
    </source>
</evidence>
<feature type="region of interest" description="Disordered" evidence="1">
    <location>
        <begin position="433"/>
        <end position="455"/>
    </location>
</feature>
<proteinExistence type="predicted"/>
<organism evidence="3 4">
    <name type="scientific">Cyclocybe aegerita</name>
    <name type="common">Black poplar mushroom</name>
    <name type="synonym">Agrocybe aegerita</name>
    <dbReference type="NCBI Taxonomy" id="1973307"/>
    <lineage>
        <taxon>Eukaryota</taxon>
        <taxon>Fungi</taxon>
        <taxon>Dikarya</taxon>
        <taxon>Basidiomycota</taxon>
        <taxon>Agaricomycotina</taxon>
        <taxon>Agaricomycetes</taxon>
        <taxon>Agaricomycetidae</taxon>
        <taxon>Agaricales</taxon>
        <taxon>Agaricineae</taxon>
        <taxon>Bolbitiaceae</taxon>
        <taxon>Cyclocybe</taxon>
    </lineage>
</organism>
<sequence length="871" mass="98844">MDTQSPYPTSKLQTRATKLQEERAATPSNDEGMSGYTSSGGAGGRKFDIHRDIKADVNRAQAHEATFDSILHYFLYLCLEDGNPEKRLVDSLLDQINALPLSQPSAGDLNTLKLLKRGINESLNKIFSTCWDKLMPICNEKDIQTELQEYCKAKTEIDLCKPFSVLSNKILNYASEVKIRGFRGVFEHGLNVQVTDPTNFTSSYNHATRVVRKPDSAFISDVVAWDYNQVSYTGDRTKTPRIGVDQFTSAKKTVNLRWSQLFGCIEFKRTSRPLQFLRNPVYHKDTTRSMEDSAMELTEPYEDDYSSDESDNNTGPAGKGGDQAPVRKLRVKAAAAGEEHKPYTPPEQCATYALELLSEHVGRKHAIILLIIDNLLWVWYYDRQGILRSESIDILQDLPRFVVLLFAFQRFTLEDWGAIPKLGLETLGRCHEPRKPEAVESSRKHSQTTRGKEAIDAREWRSAPVESVKLTPNAFERIVANGKAEDVTTDQVEEFEINIGGDGRLIRKPHCIAGRATSVFSLNSIAFTVTQAPPDTKYVCKLYNPELVRPNEGETLKKIYDVLKLPASQSEGTKGHQDESRYKQNLPVMLFCGDLKGTSTRPVWSVVQFTGSESESGAIAYNAVVRASRITRLLIFEELRPIQEEVTGIDFVKAWAEVVKCHRFLHEKGFEHSDPSLWNMMYNRVQKCGVLTDFDLALPPGLSSPSGFERTGTVPFMALELLTAQYWEGKVLRRYRHELEALIWVLAFVLLRFNNKGIGEDKANTESWMTSSYKTCLEKKFSILSTRFPVQDSFKRQKSFGLRLTAWIVHSNNQRLEDSELEDEAQPKDVLSEDARVNEDKEVWNAFLERIKPLVNQYPELQDVINILDSK</sequence>
<evidence type="ECO:0000256" key="1">
    <source>
        <dbReference type="SAM" id="MobiDB-lite"/>
    </source>
</evidence>
<name>A0A8S0VW09_CYCAE</name>
<dbReference type="Proteomes" id="UP000467700">
    <property type="component" value="Unassembled WGS sequence"/>
</dbReference>
<feature type="compositionally biased region" description="Basic and acidic residues" evidence="1">
    <location>
        <begin position="433"/>
        <end position="443"/>
    </location>
</feature>
<dbReference type="InterPro" id="IPR011009">
    <property type="entry name" value="Kinase-like_dom_sf"/>
</dbReference>
<feature type="region of interest" description="Disordered" evidence="1">
    <location>
        <begin position="1"/>
        <end position="43"/>
    </location>
</feature>
<dbReference type="Pfam" id="PF17667">
    <property type="entry name" value="Pkinase_fungal"/>
    <property type="match status" value="1"/>
</dbReference>
<dbReference type="PANTHER" id="PTHR38248">
    <property type="entry name" value="FUNK1 6"/>
    <property type="match status" value="1"/>
</dbReference>
<feature type="compositionally biased region" description="Acidic residues" evidence="1">
    <location>
        <begin position="300"/>
        <end position="311"/>
    </location>
</feature>
<dbReference type="EMBL" id="CACVBS010000045">
    <property type="protein sequence ID" value="CAA7264594.1"/>
    <property type="molecule type" value="Genomic_DNA"/>
</dbReference>
<evidence type="ECO:0000259" key="2">
    <source>
        <dbReference type="Pfam" id="PF17667"/>
    </source>
</evidence>
<evidence type="ECO:0000313" key="4">
    <source>
        <dbReference type="Proteomes" id="UP000467700"/>
    </source>
</evidence>
<keyword evidence="4" id="KW-1185">Reference proteome</keyword>